<dbReference type="Gene3D" id="3.40.640.10">
    <property type="entry name" value="Type I PLP-dependent aspartate aminotransferase-like (Major domain)"/>
    <property type="match status" value="1"/>
</dbReference>
<organism evidence="1">
    <name type="scientific">marine sediment metagenome</name>
    <dbReference type="NCBI Taxonomy" id="412755"/>
    <lineage>
        <taxon>unclassified sequences</taxon>
        <taxon>metagenomes</taxon>
        <taxon>ecological metagenomes</taxon>
    </lineage>
</organism>
<dbReference type="SUPFAM" id="SSF53383">
    <property type="entry name" value="PLP-dependent transferases"/>
    <property type="match status" value="1"/>
</dbReference>
<name>A0A0F9EN50_9ZZZZ</name>
<accession>A0A0F9EN50</accession>
<protein>
    <submittedName>
        <fullName evidence="1">Uncharacterized protein</fullName>
    </submittedName>
</protein>
<reference evidence="1" key="1">
    <citation type="journal article" date="2015" name="Nature">
        <title>Complex archaea that bridge the gap between prokaryotes and eukaryotes.</title>
        <authorList>
            <person name="Spang A."/>
            <person name="Saw J.H."/>
            <person name="Jorgensen S.L."/>
            <person name="Zaremba-Niedzwiedzka K."/>
            <person name="Martijn J."/>
            <person name="Lind A.E."/>
            <person name="van Eijk R."/>
            <person name="Schleper C."/>
            <person name="Guy L."/>
            <person name="Ettema T.J."/>
        </authorList>
    </citation>
    <scope>NUCLEOTIDE SEQUENCE</scope>
</reference>
<dbReference type="InterPro" id="IPR015422">
    <property type="entry name" value="PyrdxlP-dep_Trfase_small"/>
</dbReference>
<evidence type="ECO:0000313" key="1">
    <source>
        <dbReference type="EMBL" id="KKL75484.1"/>
    </source>
</evidence>
<dbReference type="Gene3D" id="3.90.1150.10">
    <property type="entry name" value="Aspartate Aminotransferase, domain 1"/>
    <property type="match status" value="1"/>
</dbReference>
<feature type="non-terminal residue" evidence="1">
    <location>
        <position position="1"/>
    </location>
</feature>
<dbReference type="InterPro" id="IPR015421">
    <property type="entry name" value="PyrdxlP-dep_Trfase_major"/>
</dbReference>
<proteinExistence type="predicted"/>
<dbReference type="EMBL" id="LAZR01024339">
    <property type="protein sequence ID" value="KKL75484.1"/>
    <property type="molecule type" value="Genomic_DNA"/>
</dbReference>
<sequence length="137" mass="16241">IMDVLVEDVFLSSTFFPNSLAQVASLKTIEILEREKVLDDIYKKGTKFASRIRESIEDTKIPATFSGEPWMPYITFQRDSNNLYKKLREEFYRQLIRRKVFLQPYHHGYIAFRHTNEDLDFAADMIEESLYACKNMI</sequence>
<dbReference type="AlphaFoldDB" id="A0A0F9EN50"/>
<comment type="caution">
    <text evidence="1">The sequence shown here is derived from an EMBL/GenBank/DDBJ whole genome shotgun (WGS) entry which is preliminary data.</text>
</comment>
<dbReference type="InterPro" id="IPR015424">
    <property type="entry name" value="PyrdxlP-dep_Trfase"/>
</dbReference>
<gene>
    <name evidence="1" type="ORF">LCGC14_2054450</name>
</gene>